<evidence type="ECO:0000313" key="2">
    <source>
        <dbReference type="Proteomes" id="UP000246464"/>
    </source>
</evidence>
<sequence length="50" mass="5630">MRAGSQKEPVPNWLRIGTVLVKKRDYTVESGHIEPTVLQDSDVPVLLSNR</sequence>
<dbReference type="Proteomes" id="UP000246464">
    <property type="component" value="Chromosome 22"/>
</dbReference>
<evidence type="ECO:0000313" key="1">
    <source>
        <dbReference type="EMBL" id="AWP21876.1"/>
    </source>
</evidence>
<name>A0A2U9D1M8_SCOMX</name>
<proteinExistence type="predicted"/>
<gene>
    <name evidence="1" type="ORF">SMAX5B_017080</name>
</gene>
<reference evidence="1 2" key="1">
    <citation type="submission" date="2017-12" db="EMBL/GenBank/DDBJ databases">
        <title>Integrating genomic resources of turbot (Scophthalmus maximus) in depth evaluation of genetic and physical mapping variation across individuals.</title>
        <authorList>
            <person name="Martinez P."/>
        </authorList>
    </citation>
    <scope>NUCLEOTIDE SEQUENCE [LARGE SCALE GENOMIC DNA]</scope>
</reference>
<dbReference type="EMBL" id="CP026264">
    <property type="protein sequence ID" value="AWP21876.1"/>
    <property type="molecule type" value="Genomic_DNA"/>
</dbReference>
<protein>
    <submittedName>
        <fullName evidence="1">Uncharacterized protein</fullName>
    </submittedName>
</protein>
<keyword evidence="2" id="KW-1185">Reference proteome</keyword>
<dbReference type="AlphaFoldDB" id="A0A2U9D1M8"/>
<accession>A0A2U9D1M8</accession>
<organism evidence="1 2">
    <name type="scientific">Scophthalmus maximus</name>
    <name type="common">Turbot</name>
    <name type="synonym">Psetta maxima</name>
    <dbReference type="NCBI Taxonomy" id="52904"/>
    <lineage>
        <taxon>Eukaryota</taxon>
        <taxon>Metazoa</taxon>
        <taxon>Chordata</taxon>
        <taxon>Craniata</taxon>
        <taxon>Vertebrata</taxon>
        <taxon>Euteleostomi</taxon>
        <taxon>Actinopterygii</taxon>
        <taxon>Neopterygii</taxon>
        <taxon>Teleostei</taxon>
        <taxon>Neoteleostei</taxon>
        <taxon>Acanthomorphata</taxon>
        <taxon>Carangaria</taxon>
        <taxon>Pleuronectiformes</taxon>
        <taxon>Pleuronectoidei</taxon>
        <taxon>Scophthalmidae</taxon>
        <taxon>Scophthalmus</taxon>
    </lineage>
</organism>